<organism evidence="2">
    <name type="scientific">Arundo donax</name>
    <name type="common">Giant reed</name>
    <name type="synonym">Donax arundinaceus</name>
    <dbReference type="NCBI Taxonomy" id="35708"/>
    <lineage>
        <taxon>Eukaryota</taxon>
        <taxon>Viridiplantae</taxon>
        <taxon>Streptophyta</taxon>
        <taxon>Embryophyta</taxon>
        <taxon>Tracheophyta</taxon>
        <taxon>Spermatophyta</taxon>
        <taxon>Magnoliopsida</taxon>
        <taxon>Liliopsida</taxon>
        <taxon>Poales</taxon>
        <taxon>Poaceae</taxon>
        <taxon>PACMAD clade</taxon>
        <taxon>Arundinoideae</taxon>
        <taxon>Arundineae</taxon>
        <taxon>Arundo</taxon>
    </lineage>
</organism>
<reference evidence="2" key="2">
    <citation type="journal article" date="2015" name="Data Brief">
        <title>Shoot transcriptome of the giant reed, Arundo donax.</title>
        <authorList>
            <person name="Barrero R.A."/>
            <person name="Guerrero F.D."/>
            <person name="Moolhuijzen P."/>
            <person name="Goolsby J.A."/>
            <person name="Tidwell J."/>
            <person name="Bellgard S.E."/>
            <person name="Bellgard M.I."/>
        </authorList>
    </citation>
    <scope>NUCLEOTIDE SEQUENCE</scope>
    <source>
        <tissue evidence="2">Shoot tissue taken approximately 20 cm above the soil surface</tissue>
    </source>
</reference>
<evidence type="ECO:0000256" key="1">
    <source>
        <dbReference type="SAM" id="MobiDB-lite"/>
    </source>
</evidence>
<dbReference type="EMBL" id="GBRH01160713">
    <property type="protein sequence ID" value="JAE37183.1"/>
    <property type="molecule type" value="Transcribed_RNA"/>
</dbReference>
<dbReference type="AlphaFoldDB" id="A0A0A9HWB9"/>
<accession>A0A0A9HWB9</accession>
<reference evidence="2" key="1">
    <citation type="submission" date="2014-09" db="EMBL/GenBank/DDBJ databases">
        <authorList>
            <person name="Magalhaes I.L.F."/>
            <person name="Oliveira U."/>
            <person name="Santos F.R."/>
            <person name="Vidigal T.H.D.A."/>
            <person name="Brescovit A.D."/>
            <person name="Santos A.J."/>
        </authorList>
    </citation>
    <scope>NUCLEOTIDE SEQUENCE</scope>
    <source>
        <tissue evidence="2">Shoot tissue taken approximately 20 cm above the soil surface</tissue>
    </source>
</reference>
<evidence type="ECO:0000313" key="2">
    <source>
        <dbReference type="EMBL" id="JAE37183.1"/>
    </source>
</evidence>
<feature type="region of interest" description="Disordered" evidence="1">
    <location>
        <begin position="42"/>
        <end position="75"/>
    </location>
</feature>
<feature type="compositionally biased region" description="Basic residues" evidence="1">
    <location>
        <begin position="42"/>
        <end position="54"/>
    </location>
</feature>
<proteinExistence type="predicted"/>
<feature type="region of interest" description="Disordered" evidence="1">
    <location>
        <begin position="1"/>
        <end position="28"/>
    </location>
</feature>
<sequence length="75" mass="8823">MTMFSLQESKSRPWRSRKEIRTQERKSHKYGGLLSRLTRKEIKKKGNHMKGKSHTIKEIKKGNPHYSIDVDGIKS</sequence>
<feature type="compositionally biased region" description="Basic and acidic residues" evidence="1">
    <location>
        <begin position="16"/>
        <end position="25"/>
    </location>
</feature>
<name>A0A0A9HWB9_ARUDO</name>
<protein>
    <submittedName>
        <fullName evidence="2">Uncharacterized protein</fullName>
    </submittedName>
</protein>